<keyword evidence="3" id="KW-1185">Reference proteome</keyword>
<evidence type="ECO:0000256" key="1">
    <source>
        <dbReference type="SAM" id="MobiDB-lite"/>
    </source>
</evidence>
<protein>
    <submittedName>
        <fullName evidence="2">Uncharacterized protein</fullName>
    </submittedName>
</protein>
<dbReference type="RefSeq" id="WP_054300190.1">
    <property type="nucleotide sequence ID" value="NZ_CP012413.1"/>
</dbReference>
<feature type="region of interest" description="Disordered" evidence="1">
    <location>
        <begin position="296"/>
        <end position="320"/>
    </location>
</feature>
<dbReference type="Proteomes" id="UP000422232">
    <property type="component" value="Chromosome"/>
</dbReference>
<dbReference type="EMBL" id="CP038908">
    <property type="protein sequence ID" value="QGO07093.1"/>
    <property type="molecule type" value="Genomic_DNA"/>
</dbReference>
<dbReference type="AlphaFoldDB" id="A0A9Q6Q197"/>
<accession>A0A9Q6Q197</accession>
<feature type="compositionally biased region" description="Low complexity" evidence="1">
    <location>
        <begin position="13"/>
        <end position="41"/>
    </location>
</feature>
<gene>
    <name evidence="2" type="ORF">Psal009_03030</name>
</gene>
<feature type="region of interest" description="Disordered" evidence="1">
    <location>
        <begin position="1"/>
        <end position="41"/>
    </location>
</feature>
<proteinExistence type="predicted"/>
<sequence length="320" mass="34181">MVASSSEADKTSATDSSSSLTASSPSLVASSGSLASSGAGFDEVDKADSASHLGSKSSLAASNSSLASSVNFGEELEGVMNNPFQCKESATLSFMRSNEGTRYSQTVRLALRLMILDRVRRESHQAPFTSEMFDEMKDNLEKVKNINFPEVGKVEFAKKVGYLVTFSVGSAVFKYAALEDSKAKVKIGPVEMDPGSFFGTSSAVLGAMALDKAYELFHIMYPFWNISGQELERVVVEQMGDGPESEQKSGCLAKVACLTEVPYVELDIPEVELGTPVSGCSPCLFMAVKGQGASNDVAGNKDNSNGTREEREELQMVTSL</sequence>
<organism evidence="2 3">
    <name type="scientific">Piscirickettsia salmonis</name>
    <dbReference type="NCBI Taxonomy" id="1238"/>
    <lineage>
        <taxon>Bacteria</taxon>
        <taxon>Pseudomonadati</taxon>
        <taxon>Pseudomonadota</taxon>
        <taxon>Gammaproteobacteria</taxon>
        <taxon>Thiotrichales</taxon>
        <taxon>Piscirickettsiaceae</taxon>
        <taxon>Piscirickettsia</taxon>
    </lineage>
</organism>
<evidence type="ECO:0000313" key="2">
    <source>
        <dbReference type="EMBL" id="QGO07093.1"/>
    </source>
</evidence>
<evidence type="ECO:0000313" key="3">
    <source>
        <dbReference type="Proteomes" id="UP000422232"/>
    </source>
</evidence>
<name>A0A9Q6Q197_PISSA</name>
<reference evidence="2 3" key="1">
    <citation type="submission" date="2019-04" db="EMBL/GenBank/DDBJ databases">
        <title>Complete genome sequencing of Piscirickettsia salmonis strain Psal-009.</title>
        <authorList>
            <person name="Schober I."/>
            <person name="Bunk B."/>
            <person name="Sproer C."/>
            <person name="Carril G.P."/>
            <person name="Riedel T."/>
            <person name="Flores-Herrera P.A."/>
            <person name="Nourdin-Galindo G."/>
            <person name="Marshall S.H."/>
            <person name="Overmann J."/>
        </authorList>
    </citation>
    <scope>NUCLEOTIDE SEQUENCE [LARGE SCALE GENOMIC DNA]</scope>
    <source>
        <strain evidence="2 3">Psal-009</strain>
    </source>
</reference>